<dbReference type="PROSITE" id="PS51257">
    <property type="entry name" value="PROKAR_LIPOPROTEIN"/>
    <property type="match status" value="1"/>
</dbReference>
<dbReference type="RefSeq" id="WP_202720872.1">
    <property type="nucleotide sequence ID" value="NZ_BPEX01000017.1"/>
</dbReference>
<accession>A0ABS1SVT8</accession>
<dbReference type="EMBL" id="JAESVD010000003">
    <property type="protein sequence ID" value="MBL4912629.1"/>
    <property type="molecule type" value="Genomic_DNA"/>
</dbReference>
<reference evidence="1 2" key="1">
    <citation type="submission" date="2021-01" db="EMBL/GenBank/DDBJ databases">
        <title>Genome sequence of Shewanella schlegeliana JCM 11561.</title>
        <authorList>
            <person name="Zhang H."/>
            <person name="Li C."/>
        </authorList>
    </citation>
    <scope>NUCLEOTIDE SEQUENCE [LARGE SCALE GENOMIC DNA]</scope>
    <source>
        <strain evidence="1 2">JCM 11561</strain>
    </source>
</reference>
<sequence length="441" mass="47791">MTVKKWTLTAISTLVLTACGGGGDDSSASTDNGGSSGGNLPQITLNTVVSNKCGIEKPKSGVNVFVHNNAGDIISEYVTDSGGGLTANWPSNAKHLTLTAESHYYYKEQPTLIVISNVDVEAGDQGITYFSDDKDEVGCNCKQVEFPVQSLIADAPDSMLYLGGRSYELTPLTSSPSIEWCDGTGPIDVQLIAADGQSSLAGSIDLADKTQYTLGLSDFTHQGVAVDYVNPYDARILYAGSFEGWTNYSQNDLVFVYPTLTNSSYVWPARMGQENIGNARADNYSSARHRVTSEGKTSPIMLWDTANGFSDAVYLLFNEIATGQAPYQYDFSGVGNVALTHMSLSGDIDNGDADWTIWGGASGSMPDLKLPANLDAKFDSLYSPRLQIGIRGYGSEKPLSTWRMLLAERSRMDERGTSSLDYETNYMRLSFDLDQQSYIRP</sequence>
<evidence type="ECO:0000313" key="2">
    <source>
        <dbReference type="Proteomes" id="UP000604898"/>
    </source>
</evidence>
<organism evidence="1 2">
    <name type="scientific">Shewanella schlegeliana</name>
    <dbReference type="NCBI Taxonomy" id="190308"/>
    <lineage>
        <taxon>Bacteria</taxon>
        <taxon>Pseudomonadati</taxon>
        <taxon>Pseudomonadota</taxon>
        <taxon>Gammaproteobacteria</taxon>
        <taxon>Alteromonadales</taxon>
        <taxon>Shewanellaceae</taxon>
        <taxon>Shewanella</taxon>
    </lineage>
</organism>
<gene>
    <name evidence="1" type="ORF">JMA39_05680</name>
</gene>
<proteinExistence type="predicted"/>
<name>A0ABS1SVT8_9GAMM</name>
<protein>
    <submittedName>
        <fullName evidence="1">Uncharacterized protein</fullName>
    </submittedName>
</protein>
<evidence type="ECO:0000313" key="1">
    <source>
        <dbReference type="EMBL" id="MBL4912629.1"/>
    </source>
</evidence>
<dbReference type="Proteomes" id="UP000604898">
    <property type="component" value="Unassembled WGS sequence"/>
</dbReference>
<comment type="caution">
    <text evidence="1">The sequence shown here is derived from an EMBL/GenBank/DDBJ whole genome shotgun (WGS) entry which is preliminary data.</text>
</comment>
<keyword evidence="2" id="KW-1185">Reference proteome</keyword>